<dbReference type="Proteomes" id="UP000439113">
    <property type="component" value="Unassembled WGS sequence"/>
</dbReference>
<dbReference type="PANTHER" id="PTHR43752">
    <property type="entry name" value="BNR/ASP-BOX REPEAT FAMILY PROTEIN"/>
    <property type="match status" value="1"/>
</dbReference>
<dbReference type="CDD" id="cd15482">
    <property type="entry name" value="Sialidase_non-viral"/>
    <property type="match status" value="1"/>
</dbReference>
<protein>
    <recommendedName>
        <fullName evidence="2">Sialidase domain-containing protein</fullName>
    </recommendedName>
</protein>
<keyword evidence="1" id="KW-0812">Transmembrane</keyword>
<dbReference type="Pfam" id="PF13088">
    <property type="entry name" value="BNR_2"/>
    <property type="match status" value="1"/>
</dbReference>
<evidence type="ECO:0000256" key="1">
    <source>
        <dbReference type="SAM" id="Phobius"/>
    </source>
</evidence>
<accession>A0A6N8DL27</accession>
<reference evidence="3 4" key="1">
    <citation type="submission" date="2019-11" db="EMBL/GenBank/DDBJ databases">
        <title>Whole-genome sequence of a Rhodoblastus acidophilus DSM 142.</title>
        <authorList>
            <person name="Kyndt J.A."/>
            <person name="Meyer T.E."/>
        </authorList>
    </citation>
    <scope>NUCLEOTIDE SEQUENCE [LARGE SCALE GENOMIC DNA]</scope>
    <source>
        <strain evidence="3 4">DSM 142</strain>
    </source>
</reference>
<keyword evidence="1" id="KW-1133">Transmembrane helix</keyword>
<keyword evidence="1" id="KW-0472">Membrane</keyword>
<sequence length="407" mass="43135">MARKRLRLQPTCRLHCEAARGLVPASAAPGDARRFLMKDARFLSMLFCAAVVAAFWRAPAPGPAEFFAPPVSQAMSVEAPAGEESLPAVAPFSHSVNLAETPDGRLAAVWFSGSKEAESDVAIWMSIRGASGWSAPRAIATPETTSAGTGAFVRTLGNAVLAVAGGKLHLFYVSVGYGGWAASSLNHAVSDDEGATWSAPKKLVTSPFLNISTLARGAALPLTDGGFGLPVYHELLDKRGEWLRLSAEGDILAKTRLPSERRALQPSVAALDGRRALAILRDSGVGAGLLMAAVTEDGGDSWRALPSLPIVNEDSFAALLRLRDGRLLLAANPAPGKARNPLVLFISETGDAWKVLCTVERSARGDENFAYPSLLQSRDGLIHLAYTRNYRALAHRVFAPDFSGCAP</sequence>
<dbReference type="EMBL" id="WNKS01000006">
    <property type="protein sequence ID" value="MTV31097.1"/>
    <property type="molecule type" value="Genomic_DNA"/>
</dbReference>
<organism evidence="3 4">
    <name type="scientific">Rhodoblastus acidophilus</name>
    <name type="common">Rhodopseudomonas acidophila</name>
    <dbReference type="NCBI Taxonomy" id="1074"/>
    <lineage>
        <taxon>Bacteria</taxon>
        <taxon>Pseudomonadati</taxon>
        <taxon>Pseudomonadota</taxon>
        <taxon>Alphaproteobacteria</taxon>
        <taxon>Hyphomicrobiales</taxon>
        <taxon>Rhodoblastaceae</taxon>
        <taxon>Rhodoblastus</taxon>
    </lineage>
</organism>
<dbReference type="PANTHER" id="PTHR43752:SF2">
    <property type="entry name" value="BNR_ASP-BOX REPEAT FAMILY PROTEIN"/>
    <property type="match status" value="1"/>
</dbReference>
<dbReference type="AlphaFoldDB" id="A0A6N8DL27"/>
<evidence type="ECO:0000259" key="2">
    <source>
        <dbReference type="Pfam" id="PF13088"/>
    </source>
</evidence>
<dbReference type="Gene3D" id="2.120.10.10">
    <property type="match status" value="1"/>
</dbReference>
<evidence type="ECO:0000313" key="3">
    <source>
        <dbReference type="EMBL" id="MTV31097.1"/>
    </source>
</evidence>
<feature type="domain" description="Sialidase" evidence="2">
    <location>
        <begin position="104"/>
        <end position="384"/>
    </location>
</feature>
<dbReference type="SUPFAM" id="SSF50939">
    <property type="entry name" value="Sialidases"/>
    <property type="match status" value="1"/>
</dbReference>
<dbReference type="InterPro" id="IPR011040">
    <property type="entry name" value="Sialidase"/>
</dbReference>
<gene>
    <name evidence="3" type="ORF">GJ654_08830</name>
</gene>
<comment type="caution">
    <text evidence="3">The sequence shown here is derived from an EMBL/GenBank/DDBJ whole genome shotgun (WGS) entry which is preliminary data.</text>
</comment>
<feature type="transmembrane region" description="Helical" evidence="1">
    <location>
        <begin position="42"/>
        <end position="59"/>
    </location>
</feature>
<proteinExistence type="predicted"/>
<name>A0A6N8DL27_RHOAC</name>
<evidence type="ECO:0000313" key="4">
    <source>
        <dbReference type="Proteomes" id="UP000439113"/>
    </source>
</evidence>
<dbReference type="InterPro" id="IPR036278">
    <property type="entry name" value="Sialidase_sf"/>
</dbReference>
<dbReference type="OrthoDB" id="41724at2"/>